<feature type="transmembrane region" description="Helical" evidence="1">
    <location>
        <begin position="288"/>
        <end position="306"/>
    </location>
</feature>
<dbReference type="Proteomes" id="UP000189674">
    <property type="component" value="Chromosome"/>
</dbReference>
<sequence length="499" mass="56167">MVDNTKQPLCDQAAIYLYDYLSKDLSADVPPEMRTHIDSCPYCQQQLKLLKQACAADIDESVDGSPNPKALNEMLSLHFEFAGREVRCRDAKPFLPSLADHELRARIVTPITAHVEHCPQCLDDLKTIAQLNLTGEQYGHLSRLLTGDENIKPQSCSDVTEHIENRICEAVPYAGLFNSCFEHNEVPASDQPKDALTDHIENCPACLQKMHELHSKIVAMADRPDSGIVTELTIEDAANDEDGAEPADVLPVHIEVRDDSQNPGEKHSRQHTGKTAAKLQRFNHGKQLMKAAVFLGAVLLIGWSLISVNTAQATDLEKIKQAMAKARNVHMAKHHPYTEEVIYEKWYSQELGIYILKNSDGTKLVDLEEKINIMIDSGGNIEKTKASDGDIENAKRQLRNGFGLVPFSETEKDKNLNWQQISSDERTKTYARKYKKEQYSGPPVPYESKFVVEADTLFPIRYESYSKTRLDRTMSLKTLITAEQISTEQMQKVIDDICL</sequence>
<evidence type="ECO:0000313" key="3">
    <source>
        <dbReference type="Proteomes" id="UP000189674"/>
    </source>
</evidence>
<keyword evidence="3" id="KW-1185">Reference proteome</keyword>
<reference evidence="3" key="1">
    <citation type="submission" date="2017-02" db="EMBL/GenBank/DDBJ databases">
        <title>Comparative genomics and description of representatives of a novel lineage of planctomycetes thriving in anoxic sediments.</title>
        <authorList>
            <person name="Spring S."/>
            <person name="Bunk B."/>
            <person name="Sproer C."/>
        </authorList>
    </citation>
    <scope>NUCLEOTIDE SEQUENCE [LARGE SCALE GENOMIC DNA]</scope>
    <source>
        <strain evidence="3">ST-NAGAB-D1</strain>
    </source>
</reference>
<dbReference type="RefSeq" id="WP_146661859.1">
    <property type="nucleotide sequence ID" value="NZ_CP019791.1"/>
</dbReference>
<evidence type="ECO:0000313" key="2">
    <source>
        <dbReference type="EMBL" id="AQT68660.1"/>
    </source>
</evidence>
<dbReference type="EMBL" id="CP019791">
    <property type="protein sequence ID" value="AQT68660.1"/>
    <property type="molecule type" value="Genomic_DNA"/>
</dbReference>
<gene>
    <name evidence="2" type="ORF">STSP2_01829</name>
</gene>
<evidence type="ECO:0000256" key="1">
    <source>
        <dbReference type="SAM" id="Phobius"/>
    </source>
</evidence>
<keyword evidence="1" id="KW-1133">Transmembrane helix</keyword>
<keyword evidence="1" id="KW-0472">Membrane</keyword>
<dbReference type="STRING" id="1936003.STSP2_01829"/>
<accession>A0A1U9NM41</accession>
<protein>
    <submittedName>
        <fullName evidence="2">Anti-sigma factor</fullName>
    </submittedName>
</protein>
<organism evidence="2 3">
    <name type="scientific">Anaerohalosphaera lusitana</name>
    <dbReference type="NCBI Taxonomy" id="1936003"/>
    <lineage>
        <taxon>Bacteria</taxon>
        <taxon>Pseudomonadati</taxon>
        <taxon>Planctomycetota</taxon>
        <taxon>Phycisphaerae</taxon>
        <taxon>Sedimentisphaerales</taxon>
        <taxon>Anaerohalosphaeraceae</taxon>
        <taxon>Anaerohalosphaera</taxon>
    </lineage>
</organism>
<keyword evidence="1" id="KW-0812">Transmembrane</keyword>
<dbReference type="AlphaFoldDB" id="A0A1U9NM41"/>
<name>A0A1U9NM41_9BACT</name>
<dbReference type="KEGG" id="alus:STSP2_01829"/>
<proteinExistence type="predicted"/>